<dbReference type="HOGENOM" id="CLU_011276_8_1_2"/>
<dbReference type="OrthoDB" id="10510at2157"/>
<protein>
    <recommendedName>
        <fullName evidence="2">precorrin-2 dehydrogenase</fullName>
        <ecNumber evidence="2">1.3.1.76</ecNumber>
    </recommendedName>
</protein>
<dbReference type="NCBIfam" id="TIGR01470">
    <property type="entry name" value="cysG_Nterm"/>
    <property type="match status" value="1"/>
</dbReference>
<dbReference type="GO" id="GO:0019354">
    <property type="term" value="P:siroheme biosynthetic process"/>
    <property type="evidence" value="ECO:0007669"/>
    <property type="project" value="UniProtKB-UniPathway"/>
</dbReference>
<dbReference type="RefSeq" id="WP_015410146.1">
    <property type="nucleotide sequence ID" value="NC_020388.1"/>
</dbReference>
<dbReference type="InterPro" id="IPR036291">
    <property type="entry name" value="NAD(P)-bd_dom_sf"/>
</dbReference>
<keyword evidence="5" id="KW-0627">Porphyrin biosynthesis</keyword>
<evidence type="ECO:0000256" key="3">
    <source>
        <dbReference type="ARBA" id="ARBA00023002"/>
    </source>
</evidence>
<dbReference type="Gene3D" id="3.40.50.720">
    <property type="entry name" value="NAD(P)-binding Rossmann-like Domain"/>
    <property type="match status" value="1"/>
</dbReference>
<dbReference type="STRING" id="268739.Nmlp_3269"/>
<evidence type="ECO:0000256" key="6">
    <source>
        <dbReference type="ARBA" id="ARBA00047561"/>
    </source>
</evidence>
<dbReference type="eggNOG" id="arCOG01044">
    <property type="taxonomic scope" value="Archaea"/>
</dbReference>
<evidence type="ECO:0000313" key="9">
    <source>
        <dbReference type="Proteomes" id="UP000011867"/>
    </source>
</evidence>
<dbReference type="EMBL" id="HF582854">
    <property type="protein sequence ID" value="CCQ37403.1"/>
    <property type="molecule type" value="Genomic_DNA"/>
</dbReference>
<dbReference type="PANTHER" id="PTHR35330:SF1">
    <property type="entry name" value="SIROHEME BIOSYNTHESIS PROTEIN MET8"/>
    <property type="match status" value="1"/>
</dbReference>
<evidence type="ECO:0000256" key="2">
    <source>
        <dbReference type="ARBA" id="ARBA00012400"/>
    </source>
</evidence>
<dbReference type="PANTHER" id="PTHR35330">
    <property type="entry name" value="SIROHEME BIOSYNTHESIS PROTEIN MET8"/>
    <property type="match status" value="1"/>
</dbReference>
<dbReference type="Pfam" id="PF13241">
    <property type="entry name" value="NAD_binding_7"/>
    <property type="match status" value="1"/>
</dbReference>
<dbReference type="InterPro" id="IPR006367">
    <property type="entry name" value="Sirohaem_synthase_N"/>
</dbReference>
<proteinExistence type="predicted"/>
<reference evidence="8 9" key="1">
    <citation type="journal article" date="2013" name="Genome Announc.">
        <title>Genome of the haloarchaeon Natronomonas moolapensis, a neutrophilic member of a previously haloalkaliphilic genus.</title>
        <authorList>
            <person name="Dyall-Smith M.L."/>
            <person name="Pfeiffer F."/>
            <person name="Oberwinkler T."/>
            <person name="Klee K."/>
            <person name="Rampp M."/>
            <person name="Palm P."/>
            <person name="Gross K."/>
            <person name="Schuster S.C."/>
            <person name="Oesterhelt D."/>
        </authorList>
    </citation>
    <scope>NUCLEOTIDE SEQUENCE [LARGE SCALE GENOMIC DNA]</scope>
    <source>
        <strain evidence="9">DSM 18674 / JCM 14361 / 8.8.11</strain>
    </source>
</reference>
<evidence type="ECO:0000256" key="1">
    <source>
        <dbReference type="ARBA" id="ARBA00005010"/>
    </source>
</evidence>
<dbReference type="InterPro" id="IPR028161">
    <property type="entry name" value="Met8-like"/>
</dbReference>
<keyword evidence="8" id="KW-0456">Lyase</keyword>
<evidence type="ECO:0000256" key="4">
    <source>
        <dbReference type="ARBA" id="ARBA00023027"/>
    </source>
</evidence>
<keyword evidence="9" id="KW-1185">Reference proteome</keyword>
<sequence length="215" mass="22432">MIPLYHDFTDETVLVFGGGPVGARKARRFAREANVVVVSPEFAADGYGEAELVRAAPDAGTVAGWFDRTDPALAVAATDVDPVNEAVEREARNRGTLINRADHSGERGPGGVVVPATVRDGGVAVSISTGGASPALSKELRKRIEGELDGAGELAAITADVRSELKARGVDPARRRRAVRAAVQSPRVWKDLGTGVSNARQTVDAVVDAALGEKS</sequence>
<dbReference type="Pfam" id="PF14824">
    <property type="entry name" value="Sirohm_synth_M"/>
    <property type="match status" value="1"/>
</dbReference>
<feature type="domain" description="Siroheme synthase central" evidence="7">
    <location>
        <begin position="120"/>
        <end position="145"/>
    </location>
</feature>
<gene>
    <name evidence="8" type="primary">sirC</name>
    <name evidence="8" type="ordered locus">Nmlp_3269</name>
</gene>
<organism evidence="8 9">
    <name type="scientific">Natronomonas moolapensis (strain DSM 18674 / CECT 7526 / JCM 14361 / 8.8.11)</name>
    <dbReference type="NCBI Taxonomy" id="268739"/>
    <lineage>
        <taxon>Archaea</taxon>
        <taxon>Methanobacteriati</taxon>
        <taxon>Methanobacteriota</taxon>
        <taxon>Stenosarchaea group</taxon>
        <taxon>Halobacteria</taxon>
        <taxon>Halobacteriales</taxon>
        <taxon>Natronomonadaceae</taxon>
        <taxon>Natronomonas</taxon>
    </lineage>
</organism>
<comment type="pathway">
    <text evidence="1">Porphyrin-containing compound metabolism; siroheme biosynthesis; sirohydrochlorin from precorrin-2: step 1/1.</text>
</comment>
<dbReference type="SUPFAM" id="SSF51735">
    <property type="entry name" value="NAD(P)-binding Rossmann-fold domains"/>
    <property type="match status" value="1"/>
</dbReference>
<dbReference type="Proteomes" id="UP000011867">
    <property type="component" value="Chromosome"/>
</dbReference>
<keyword evidence="4" id="KW-0520">NAD</keyword>
<dbReference type="KEGG" id="nmo:Nmlp_3269"/>
<dbReference type="EC" id="1.3.1.76" evidence="2"/>
<keyword evidence="3 8" id="KW-0560">Oxidoreductase</keyword>
<name>M1XSN9_NATM8</name>
<evidence type="ECO:0000313" key="8">
    <source>
        <dbReference type="EMBL" id="CCQ37403.1"/>
    </source>
</evidence>
<accession>M1XSN9</accession>
<dbReference type="InterPro" id="IPR028281">
    <property type="entry name" value="Sirohaem_synthase_central"/>
</dbReference>
<dbReference type="GO" id="GO:0004325">
    <property type="term" value="F:ferrochelatase activity"/>
    <property type="evidence" value="ECO:0007669"/>
    <property type="project" value="InterPro"/>
</dbReference>
<evidence type="ECO:0000256" key="5">
    <source>
        <dbReference type="ARBA" id="ARBA00023244"/>
    </source>
</evidence>
<dbReference type="AlphaFoldDB" id="M1XSN9"/>
<dbReference type="UniPathway" id="UPA00262">
    <property type="reaction ID" value="UER00222"/>
</dbReference>
<comment type="catalytic activity">
    <reaction evidence="6">
        <text>precorrin-2 + NAD(+) = sirohydrochlorin + NADH + 2 H(+)</text>
        <dbReference type="Rhea" id="RHEA:15613"/>
        <dbReference type="ChEBI" id="CHEBI:15378"/>
        <dbReference type="ChEBI" id="CHEBI:57540"/>
        <dbReference type="ChEBI" id="CHEBI:57945"/>
        <dbReference type="ChEBI" id="CHEBI:58351"/>
        <dbReference type="ChEBI" id="CHEBI:58827"/>
        <dbReference type="EC" id="1.3.1.76"/>
    </reaction>
</comment>
<dbReference type="GO" id="GO:0043115">
    <property type="term" value="F:precorrin-2 dehydrogenase activity"/>
    <property type="evidence" value="ECO:0007669"/>
    <property type="project" value="UniProtKB-EC"/>
</dbReference>
<dbReference type="GeneID" id="14652240"/>
<dbReference type="SUPFAM" id="SSF75615">
    <property type="entry name" value="Siroheme synthase middle domains-like"/>
    <property type="match status" value="1"/>
</dbReference>
<dbReference type="Gene3D" id="3.30.160.110">
    <property type="entry name" value="Siroheme synthase, domain 2"/>
    <property type="match status" value="1"/>
</dbReference>
<evidence type="ECO:0000259" key="7">
    <source>
        <dbReference type="Pfam" id="PF14824"/>
    </source>
</evidence>